<reference evidence="1 2" key="1">
    <citation type="journal article" date="2014" name="Genome Announc.">
        <title>Draft Genome Sequence of Lactobacillus plantarum CMPG5300, a Human Vaginal Isolate.</title>
        <authorList>
            <person name="Malik S."/>
            <person name="Siezen R.J."/>
            <person name="Renckens B."/>
            <person name="Vaneechoutte M."/>
            <person name="Vanderleyden J."/>
            <person name="Lebeer S."/>
        </authorList>
    </citation>
    <scope>NUCLEOTIDE SEQUENCE [LARGE SCALE GENOMIC DNA]</scope>
    <source>
        <strain evidence="1 2">CMPG5300</strain>
    </source>
</reference>
<comment type="caution">
    <text evidence="1">The sequence shown here is derived from an EMBL/GenBank/DDBJ whole genome shotgun (WGS) entry which is preliminary data.</text>
</comment>
<name>A0AAW3FLZ1_LACPN</name>
<dbReference type="Proteomes" id="UP000029801">
    <property type="component" value="Chromosome"/>
</dbReference>
<gene>
    <name evidence="1" type="ORF">CMPG5300_2226</name>
</gene>
<sequence>MGVNSMLSLGIRPGLIASHTIVINDALSYQIRLSKLRLGPDVYRLDIRATTTLGRLTVSHAHYHNFATAQQAFNHQRHQLESH</sequence>
<evidence type="ECO:0000313" key="1">
    <source>
        <dbReference type="EMBL" id="KGH42291.1"/>
    </source>
</evidence>
<organism evidence="1 2">
    <name type="scientific">Lactiplantibacillus plantarum CMPG5300</name>
    <dbReference type="NCBI Taxonomy" id="1304889"/>
    <lineage>
        <taxon>Bacteria</taxon>
        <taxon>Bacillati</taxon>
        <taxon>Bacillota</taxon>
        <taxon>Bacilli</taxon>
        <taxon>Lactobacillales</taxon>
        <taxon>Lactobacillaceae</taxon>
        <taxon>Lactiplantibacillus</taxon>
    </lineage>
</organism>
<dbReference type="EMBL" id="AXZV01000013">
    <property type="protein sequence ID" value="KGH42291.1"/>
    <property type="molecule type" value="Genomic_DNA"/>
</dbReference>
<proteinExistence type="predicted"/>
<evidence type="ECO:0008006" key="3">
    <source>
        <dbReference type="Google" id="ProtNLM"/>
    </source>
</evidence>
<evidence type="ECO:0000313" key="2">
    <source>
        <dbReference type="Proteomes" id="UP000029801"/>
    </source>
</evidence>
<accession>A0AAW3FLZ1</accession>
<dbReference type="AlphaFoldDB" id="A0AAW3FLZ1"/>
<protein>
    <recommendedName>
        <fullName evidence="3">Sodium:proton antiporter</fullName>
    </recommendedName>
</protein>